<dbReference type="EMBL" id="NWVD01000001">
    <property type="protein sequence ID" value="PCG10820.1"/>
    <property type="molecule type" value="Genomic_DNA"/>
</dbReference>
<name>A0A2A4I2H1_9SPHN</name>
<feature type="signal peptide" evidence="1">
    <location>
        <begin position="1"/>
        <end position="15"/>
    </location>
</feature>
<accession>A0A2A4I2H1</accession>
<evidence type="ECO:0008006" key="4">
    <source>
        <dbReference type="Google" id="ProtNLM"/>
    </source>
</evidence>
<evidence type="ECO:0000313" key="2">
    <source>
        <dbReference type="EMBL" id="PCG10820.1"/>
    </source>
</evidence>
<dbReference type="AlphaFoldDB" id="A0A2A4I2H1"/>
<comment type="caution">
    <text evidence="2">The sequence shown here is derived from an EMBL/GenBank/DDBJ whole genome shotgun (WGS) entry which is preliminary data.</text>
</comment>
<dbReference type="RefSeq" id="WP_096610609.1">
    <property type="nucleotide sequence ID" value="NZ_NWVD01000001.1"/>
</dbReference>
<reference evidence="2 3" key="1">
    <citation type="submission" date="2017-09" db="EMBL/GenBank/DDBJ databases">
        <title>Sphingomonas ginsenosidimutans KACC 14949, whole genome shotgun sequence.</title>
        <authorList>
            <person name="Feng G."/>
            <person name="Zhu H."/>
        </authorList>
    </citation>
    <scope>NUCLEOTIDE SEQUENCE [LARGE SCALE GENOMIC DNA]</scope>
    <source>
        <strain evidence="2 3">KACC 14949</strain>
    </source>
</reference>
<feature type="chain" id="PRO_5012539826" description="TPM domain-containing protein" evidence="1">
    <location>
        <begin position="16"/>
        <end position="149"/>
    </location>
</feature>
<proteinExistence type="predicted"/>
<organism evidence="2 3">
    <name type="scientific">Sphingomonas ginsenosidimutans</name>
    <dbReference type="NCBI Taxonomy" id="862134"/>
    <lineage>
        <taxon>Bacteria</taxon>
        <taxon>Pseudomonadati</taxon>
        <taxon>Pseudomonadota</taxon>
        <taxon>Alphaproteobacteria</taxon>
        <taxon>Sphingomonadales</taxon>
        <taxon>Sphingomonadaceae</taxon>
        <taxon>Sphingomonas</taxon>
    </lineage>
</organism>
<sequence length="149" mass="14985">MAIAAAVAVIAPALAAPKLVPPQIQGEAPAEDPAVLLAGQMRAELANVARDASVEDVEASLVFVISQRDYQMPVVSMALEQLRGAKDLPVNLAQAITNVRLALLRNKARGTGAINSNFMTGGGSITGGAVFSPVFGPGGGGGGGSDYSS</sequence>
<evidence type="ECO:0000256" key="1">
    <source>
        <dbReference type="SAM" id="SignalP"/>
    </source>
</evidence>
<dbReference type="Proteomes" id="UP000218784">
    <property type="component" value="Unassembled WGS sequence"/>
</dbReference>
<protein>
    <recommendedName>
        <fullName evidence="4">TPM domain-containing protein</fullName>
    </recommendedName>
</protein>
<evidence type="ECO:0000313" key="3">
    <source>
        <dbReference type="Proteomes" id="UP000218784"/>
    </source>
</evidence>
<keyword evidence="1" id="KW-0732">Signal</keyword>
<keyword evidence="3" id="KW-1185">Reference proteome</keyword>
<gene>
    <name evidence="2" type="ORF">COA17_05515</name>
</gene>